<dbReference type="PATRIC" id="fig|1280950.3.peg.2728"/>
<dbReference type="RefSeq" id="WP_035617851.1">
    <property type="nucleotide sequence ID" value="NZ_ARYK01000007.1"/>
</dbReference>
<dbReference type="AlphaFoldDB" id="A0A059FH88"/>
<sequence>MSNTHLVSRIAVSILFFLLYAAFLVETGALVAEFGAGGIGLRVAFLDSQNFIFFPIAGLLALVAFWKPAVLLVDAFGRGKLRYGRLILVASLLVCGAAAWGLASLFSSSNARSVFEISLPALKADQGASATDGAAARAPVLDVLARMKILSSGEGGLPAYQSQCDQEWLEYATASDTQALCFPAGESLTVRACCQAKTAFRAHLNTLATESPSRLATVHRYILPVKCFFLLLLMGIGILLVRFRKGLERIYGGDFSHMSFGLAVGGAVMLIWPLLNASYLQTMSLLTGGGSSSAYTVVAPLIALGFGVWTLLLIFFHLRAYPSQIEYAAKIGGFVAAAIGVFRYDDITMYLSRTLGVGGSVVAIIVFAVAVIALLLSILLGVDPTDIDFKENPRQARPPAGDEKDQA</sequence>
<accession>A0A059FH88</accession>
<reference evidence="2 3" key="1">
    <citation type="journal article" date="2014" name="Antonie Van Leeuwenhoek">
        <title>Hyphomonas beringensis sp. nov. and Hyphomonas chukchiensis sp. nov., isolated from surface seawater of the Bering Sea and Chukchi Sea.</title>
        <authorList>
            <person name="Li C."/>
            <person name="Lai Q."/>
            <person name="Li G."/>
            <person name="Dong C."/>
            <person name="Wang J."/>
            <person name="Liao Y."/>
            <person name="Shao Z."/>
        </authorList>
    </citation>
    <scope>NUCLEOTIDE SEQUENCE [LARGE SCALE GENOMIC DNA]</scope>
    <source>
        <strain evidence="2 3">MHS-2</strain>
    </source>
</reference>
<dbReference type="Proteomes" id="UP000025171">
    <property type="component" value="Unassembled WGS sequence"/>
</dbReference>
<evidence type="ECO:0000313" key="2">
    <source>
        <dbReference type="EMBL" id="KCZ89984.1"/>
    </source>
</evidence>
<keyword evidence="3" id="KW-1185">Reference proteome</keyword>
<feature type="transmembrane region" description="Helical" evidence="1">
    <location>
        <begin position="255"/>
        <end position="275"/>
    </location>
</feature>
<dbReference type="EMBL" id="ARYK01000007">
    <property type="protein sequence ID" value="KCZ89984.1"/>
    <property type="molecule type" value="Genomic_DNA"/>
</dbReference>
<feature type="transmembrane region" description="Helical" evidence="1">
    <location>
        <begin position="356"/>
        <end position="382"/>
    </location>
</feature>
<organism evidence="2 3">
    <name type="scientific">Hyphomonas johnsonii MHS-2</name>
    <dbReference type="NCBI Taxonomy" id="1280950"/>
    <lineage>
        <taxon>Bacteria</taxon>
        <taxon>Pseudomonadati</taxon>
        <taxon>Pseudomonadota</taxon>
        <taxon>Alphaproteobacteria</taxon>
        <taxon>Hyphomonadales</taxon>
        <taxon>Hyphomonadaceae</taxon>
        <taxon>Hyphomonas</taxon>
    </lineage>
</organism>
<proteinExistence type="predicted"/>
<protein>
    <submittedName>
        <fullName evidence="2">Uncharacterized protein</fullName>
    </submittedName>
</protein>
<keyword evidence="1" id="KW-1133">Transmembrane helix</keyword>
<evidence type="ECO:0000256" key="1">
    <source>
        <dbReference type="SAM" id="Phobius"/>
    </source>
</evidence>
<dbReference type="OrthoDB" id="7616799at2"/>
<feature type="transmembrane region" description="Helical" evidence="1">
    <location>
        <begin position="85"/>
        <end position="106"/>
    </location>
</feature>
<feature type="transmembrane region" description="Helical" evidence="1">
    <location>
        <begin position="221"/>
        <end position="243"/>
    </location>
</feature>
<feature type="transmembrane region" description="Helical" evidence="1">
    <location>
        <begin position="327"/>
        <end position="344"/>
    </location>
</feature>
<keyword evidence="1" id="KW-0812">Transmembrane</keyword>
<comment type="caution">
    <text evidence="2">The sequence shown here is derived from an EMBL/GenBank/DDBJ whole genome shotgun (WGS) entry which is preliminary data.</text>
</comment>
<name>A0A059FH88_9PROT</name>
<feature type="transmembrane region" description="Helical" evidence="1">
    <location>
        <begin position="52"/>
        <end position="73"/>
    </location>
</feature>
<feature type="transmembrane region" description="Helical" evidence="1">
    <location>
        <begin position="12"/>
        <end position="32"/>
    </location>
</feature>
<gene>
    <name evidence="2" type="ORF">HJO_13581</name>
</gene>
<keyword evidence="1" id="KW-0472">Membrane</keyword>
<evidence type="ECO:0000313" key="3">
    <source>
        <dbReference type="Proteomes" id="UP000025171"/>
    </source>
</evidence>
<feature type="transmembrane region" description="Helical" evidence="1">
    <location>
        <begin position="295"/>
        <end position="315"/>
    </location>
</feature>